<keyword evidence="1" id="KW-0732">Signal</keyword>
<comment type="caution">
    <text evidence="2">The sequence shown here is derived from an EMBL/GenBank/DDBJ whole genome shotgun (WGS) entry which is preliminary data.</text>
</comment>
<feature type="chain" id="PRO_5015572657" description="Solute-binding protein family 3/N-terminal domain-containing protein" evidence="1">
    <location>
        <begin position="20"/>
        <end position="222"/>
    </location>
</feature>
<accession>A0A2S7UU48</accession>
<dbReference type="AlphaFoldDB" id="A0A2S7UU48"/>
<organism evidence="2 3">
    <name type="scientific">Psychrosphaera saromensis</name>
    <dbReference type="NCBI Taxonomy" id="716813"/>
    <lineage>
        <taxon>Bacteria</taxon>
        <taxon>Pseudomonadati</taxon>
        <taxon>Pseudomonadota</taxon>
        <taxon>Gammaproteobacteria</taxon>
        <taxon>Alteromonadales</taxon>
        <taxon>Pseudoalteromonadaceae</taxon>
        <taxon>Psychrosphaera</taxon>
    </lineage>
</organism>
<keyword evidence="3" id="KW-1185">Reference proteome</keyword>
<gene>
    <name evidence="2" type="ORF">BTO11_05945</name>
</gene>
<reference evidence="2 3" key="1">
    <citation type="submission" date="2016-12" db="EMBL/GenBank/DDBJ databases">
        <title>Diversity of luminous bacteria.</title>
        <authorList>
            <person name="Yoshizawa S."/>
            <person name="Kogure K."/>
        </authorList>
    </citation>
    <scope>NUCLEOTIDE SEQUENCE [LARGE SCALE GENOMIC DNA]</scope>
    <source>
        <strain evidence="2 3">SA4-48</strain>
    </source>
</reference>
<evidence type="ECO:0008006" key="4">
    <source>
        <dbReference type="Google" id="ProtNLM"/>
    </source>
</evidence>
<dbReference type="EMBL" id="MSCH01000003">
    <property type="protein sequence ID" value="PQJ53255.1"/>
    <property type="molecule type" value="Genomic_DNA"/>
</dbReference>
<protein>
    <recommendedName>
        <fullName evidence="4">Solute-binding protein family 3/N-terminal domain-containing protein</fullName>
    </recommendedName>
</protein>
<sequence>MKVKLWLPIFCLFCNYVTAKQESPITAIGFASHPAVVQNYLTVVKQAYAKIGINPDFIPVSDRRSIKMLNDGQIDGLVIRAKNLLIKYPDFIIVPPMLGAAEIRLICQPELTCDKNLLDDSSKILGLVAQDEYHQELLGGKVINTYEVVDYQRMEKMFQQKKLDVMIMVFDLNTQGTPSPELNTYRLRQIEGFHIIHKRFSYLVPKLGEAIRQSLAQHTFIH</sequence>
<dbReference type="Proteomes" id="UP000239007">
    <property type="component" value="Unassembled WGS sequence"/>
</dbReference>
<evidence type="ECO:0000313" key="2">
    <source>
        <dbReference type="EMBL" id="PQJ53255.1"/>
    </source>
</evidence>
<dbReference type="RefSeq" id="WP_105051735.1">
    <property type="nucleotide sequence ID" value="NZ_BMYG01000003.1"/>
</dbReference>
<dbReference type="SUPFAM" id="SSF53850">
    <property type="entry name" value="Periplasmic binding protein-like II"/>
    <property type="match status" value="1"/>
</dbReference>
<dbReference type="OrthoDB" id="6336514at2"/>
<evidence type="ECO:0000256" key="1">
    <source>
        <dbReference type="SAM" id="SignalP"/>
    </source>
</evidence>
<proteinExistence type="predicted"/>
<feature type="signal peptide" evidence="1">
    <location>
        <begin position="1"/>
        <end position="19"/>
    </location>
</feature>
<name>A0A2S7UU48_9GAMM</name>
<evidence type="ECO:0000313" key="3">
    <source>
        <dbReference type="Proteomes" id="UP000239007"/>
    </source>
</evidence>